<keyword evidence="2" id="KW-1185">Reference proteome</keyword>
<gene>
    <name evidence="1" type="ORF">GE061_015534</name>
</gene>
<name>A0A6A4J1D4_APOLU</name>
<organism evidence="1 2">
    <name type="scientific">Apolygus lucorum</name>
    <name type="common">Small green plant bug</name>
    <name type="synonym">Lygocoris lucorum</name>
    <dbReference type="NCBI Taxonomy" id="248454"/>
    <lineage>
        <taxon>Eukaryota</taxon>
        <taxon>Metazoa</taxon>
        <taxon>Ecdysozoa</taxon>
        <taxon>Arthropoda</taxon>
        <taxon>Hexapoda</taxon>
        <taxon>Insecta</taxon>
        <taxon>Pterygota</taxon>
        <taxon>Neoptera</taxon>
        <taxon>Paraneoptera</taxon>
        <taxon>Hemiptera</taxon>
        <taxon>Heteroptera</taxon>
        <taxon>Panheteroptera</taxon>
        <taxon>Cimicomorpha</taxon>
        <taxon>Miridae</taxon>
        <taxon>Mirini</taxon>
        <taxon>Apolygus</taxon>
    </lineage>
</organism>
<sequence>MTAVEWTGTNKCKGEEEEDKESVIRDSRDNVQILPSDGHRYVCYQNNKVAGIVTVIPVKTPPNIVEVDAALILVFLGLVLLTYVARTLYFNRRLVRAVEKDF</sequence>
<dbReference type="Proteomes" id="UP000466442">
    <property type="component" value="Unassembled WGS sequence"/>
</dbReference>
<comment type="caution">
    <text evidence="1">The sequence shown here is derived from an EMBL/GenBank/DDBJ whole genome shotgun (WGS) entry which is preliminary data.</text>
</comment>
<dbReference type="EMBL" id="WIXP02000006">
    <property type="protein sequence ID" value="KAF6209784.1"/>
    <property type="molecule type" value="Genomic_DNA"/>
</dbReference>
<accession>A0A6A4J1D4</accession>
<reference evidence="1" key="1">
    <citation type="journal article" date="2021" name="Mol. Ecol. Resour.">
        <title>Apolygus lucorum genome provides insights into omnivorousness and mesophyll feeding.</title>
        <authorList>
            <person name="Liu Y."/>
            <person name="Liu H."/>
            <person name="Wang H."/>
            <person name="Huang T."/>
            <person name="Liu B."/>
            <person name="Yang B."/>
            <person name="Yin L."/>
            <person name="Li B."/>
            <person name="Zhang Y."/>
            <person name="Zhang S."/>
            <person name="Jiang F."/>
            <person name="Zhang X."/>
            <person name="Ren Y."/>
            <person name="Wang B."/>
            <person name="Wang S."/>
            <person name="Lu Y."/>
            <person name="Wu K."/>
            <person name="Fan W."/>
            <person name="Wang G."/>
        </authorList>
    </citation>
    <scope>NUCLEOTIDE SEQUENCE</scope>
    <source>
        <strain evidence="1">12Hb</strain>
    </source>
</reference>
<evidence type="ECO:0000313" key="2">
    <source>
        <dbReference type="Proteomes" id="UP000466442"/>
    </source>
</evidence>
<evidence type="ECO:0000313" key="1">
    <source>
        <dbReference type="EMBL" id="KAF6209784.1"/>
    </source>
</evidence>
<proteinExistence type="predicted"/>
<protein>
    <submittedName>
        <fullName evidence="1">Uncharacterized protein</fullName>
    </submittedName>
</protein>
<dbReference type="AlphaFoldDB" id="A0A6A4J1D4"/>